<feature type="region of interest" description="Disordered" evidence="1">
    <location>
        <begin position="246"/>
        <end position="357"/>
    </location>
</feature>
<keyword evidence="3" id="KW-1185">Reference proteome</keyword>
<comment type="caution">
    <text evidence="2">The sequence shown here is derived from an EMBL/GenBank/DDBJ whole genome shotgun (WGS) entry which is preliminary data.</text>
</comment>
<dbReference type="Proteomes" id="UP001145021">
    <property type="component" value="Unassembled WGS sequence"/>
</dbReference>
<name>A0A9W7XKX0_9FUNG</name>
<feature type="compositionally biased region" description="Acidic residues" evidence="1">
    <location>
        <begin position="316"/>
        <end position="326"/>
    </location>
</feature>
<dbReference type="EMBL" id="JANBOH010000140">
    <property type="protein sequence ID" value="KAJ1644821.1"/>
    <property type="molecule type" value="Genomic_DNA"/>
</dbReference>
<reference evidence="2" key="1">
    <citation type="submission" date="2022-07" db="EMBL/GenBank/DDBJ databases">
        <title>Phylogenomic reconstructions and comparative analyses of Kickxellomycotina fungi.</title>
        <authorList>
            <person name="Reynolds N.K."/>
            <person name="Stajich J.E."/>
            <person name="Barry K."/>
            <person name="Grigoriev I.V."/>
            <person name="Crous P."/>
            <person name="Smith M.E."/>
        </authorList>
    </citation>
    <scope>NUCLEOTIDE SEQUENCE</scope>
    <source>
        <strain evidence="2">NBRC 105413</strain>
    </source>
</reference>
<feature type="region of interest" description="Disordered" evidence="1">
    <location>
        <begin position="199"/>
        <end position="221"/>
    </location>
</feature>
<accession>A0A9W7XKX0</accession>
<organism evidence="2 3">
    <name type="scientific">Coemansia asiatica</name>
    <dbReference type="NCBI Taxonomy" id="1052880"/>
    <lineage>
        <taxon>Eukaryota</taxon>
        <taxon>Fungi</taxon>
        <taxon>Fungi incertae sedis</taxon>
        <taxon>Zoopagomycota</taxon>
        <taxon>Kickxellomycotina</taxon>
        <taxon>Kickxellomycetes</taxon>
        <taxon>Kickxellales</taxon>
        <taxon>Kickxellaceae</taxon>
        <taxon>Coemansia</taxon>
    </lineage>
</organism>
<evidence type="ECO:0000313" key="3">
    <source>
        <dbReference type="Proteomes" id="UP001145021"/>
    </source>
</evidence>
<feature type="compositionally biased region" description="Polar residues" evidence="1">
    <location>
        <begin position="327"/>
        <end position="343"/>
    </location>
</feature>
<evidence type="ECO:0000256" key="1">
    <source>
        <dbReference type="SAM" id="MobiDB-lite"/>
    </source>
</evidence>
<gene>
    <name evidence="2" type="ORF">LPJ64_003545</name>
</gene>
<sequence length="459" mass="50658">MPEKCKQSFEFNNALGSKTSSSDKSSLELMSQCKSSNINNKSSKGIGSGHVDSFRDLAQSVPAKPINIKGSREPMLLSQTPDLVVLDRMTELESAVATVKSSLDNQASSYYSVASQIADTPNASMSATSISSGSCVYSDSIVQQPYNTALMQNAESENAQMSVKDNNDDDDEHYTRIQEMIDSLIKDADSALNSNPKRRLYHQQQQEQQQEQQEQEQKTLMHSDDSTDLQFTCDPLCSPEQLSSVSTVFDDAPSPSYPRPSSSRRLAANQSASSYRTPEICPRRPVSAMSMSYKSSRLRRYRPQTPVSKPRLLDTDPSEADAESDTELGSISASSSRLRNNYNIGHPHKRRQDASVAGKRVMGTVDKIAQSESSVDTSDSITKAKAKGKEIRRDTLAFPQSTVNDRNKTNVASTVGRFVRWYIEEPDDCNSKQMTSNSSSCPASFTKTHSLRAHVNNHL</sequence>
<protein>
    <submittedName>
        <fullName evidence="2">Uncharacterized protein</fullName>
    </submittedName>
</protein>
<feature type="compositionally biased region" description="Low complexity" evidence="1">
    <location>
        <begin position="203"/>
        <end position="212"/>
    </location>
</feature>
<evidence type="ECO:0000313" key="2">
    <source>
        <dbReference type="EMBL" id="KAJ1644821.1"/>
    </source>
</evidence>
<feature type="compositionally biased region" description="Low complexity" evidence="1">
    <location>
        <begin position="34"/>
        <end position="45"/>
    </location>
</feature>
<feature type="region of interest" description="Disordered" evidence="1">
    <location>
        <begin position="14"/>
        <end position="51"/>
    </location>
</feature>
<dbReference type="AlphaFoldDB" id="A0A9W7XKX0"/>
<proteinExistence type="predicted"/>